<proteinExistence type="predicted"/>
<evidence type="ECO:0000313" key="1">
    <source>
        <dbReference type="EMBL" id="CAB9501090.1"/>
    </source>
</evidence>
<evidence type="ECO:0000313" key="2">
    <source>
        <dbReference type="Proteomes" id="UP001153069"/>
    </source>
</evidence>
<reference evidence="1" key="1">
    <citation type="submission" date="2020-06" db="EMBL/GenBank/DDBJ databases">
        <authorList>
            <consortium name="Plant Systems Biology data submission"/>
        </authorList>
    </citation>
    <scope>NUCLEOTIDE SEQUENCE</scope>
    <source>
        <strain evidence="1">D6</strain>
    </source>
</reference>
<accession>A0A9N8DFW8</accession>
<dbReference type="EMBL" id="CAICTM010000098">
    <property type="protein sequence ID" value="CAB9501090.1"/>
    <property type="molecule type" value="Genomic_DNA"/>
</dbReference>
<dbReference type="Proteomes" id="UP001153069">
    <property type="component" value="Unassembled WGS sequence"/>
</dbReference>
<comment type="caution">
    <text evidence="1">The sequence shown here is derived from an EMBL/GenBank/DDBJ whole genome shotgun (WGS) entry which is preliminary data.</text>
</comment>
<dbReference type="InterPro" id="IPR032675">
    <property type="entry name" value="LRR_dom_sf"/>
</dbReference>
<dbReference type="SUPFAM" id="SSF52047">
    <property type="entry name" value="RNI-like"/>
    <property type="match status" value="1"/>
</dbReference>
<keyword evidence="2" id="KW-1185">Reference proteome</keyword>
<name>A0A9N8DFW8_9STRA</name>
<dbReference type="Gene3D" id="3.80.10.10">
    <property type="entry name" value="Ribonuclease Inhibitor"/>
    <property type="match status" value="1"/>
</dbReference>
<protein>
    <submittedName>
        <fullName evidence="1">Uncharacterized protein</fullName>
    </submittedName>
</protein>
<dbReference type="AlphaFoldDB" id="A0A9N8DFW8"/>
<organism evidence="1 2">
    <name type="scientific">Seminavis robusta</name>
    <dbReference type="NCBI Taxonomy" id="568900"/>
    <lineage>
        <taxon>Eukaryota</taxon>
        <taxon>Sar</taxon>
        <taxon>Stramenopiles</taxon>
        <taxon>Ochrophyta</taxon>
        <taxon>Bacillariophyta</taxon>
        <taxon>Bacillariophyceae</taxon>
        <taxon>Bacillariophycidae</taxon>
        <taxon>Naviculales</taxon>
        <taxon>Naviculaceae</taxon>
        <taxon>Seminavis</taxon>
    </lineage>
</organism>
<sequence>MDLLDEDYHEPLWLCGVRDFSGVLEGAIQSNRIIDNAEVSVDDSFSDADTQELSLCFVERLGGLNGLKSLRLLPDKVHIIYEVPVRLLTIALQRARGLQMFSICAVDLVGNRDEFVEFMESLRNHASLHLIRLIRCRLPEMSPPMLADFVAHVSAIPNLKEVELCGAEESSLGIMSNEALTSISGAALLEKFCLDNFELTQDHFMILLQWLERRNNRLRGVSVSACEINSGGLHYLARMLRGNRTLEELSICLSHSRQNQTLTDECFMAISQSLERNTSLRQFGVSGSNGWPTLNNNVQKCFLNMLRHWNYTLERLSLFDRADLQPDVNFFLATNRLGRKFLVDENCTKEEWLQAIIRSTCDLNCLYFFLSMKPELLVDQTQI</sequence>
<gene>
    <name evidence="1" type="ORF">SEMRO_99_G050970.1</name>
</gene>